<dbReference type="Proteomes" id="UP000054324">
    <property type="component" value="Unassembled WGS sequence"/>
</dbReference>
<feature type="non-terminal residue" evidence="1">
    <location>
        <position position="250"/>
    </location>
</feature>
<dbReference type="EMBL" id="KL596719">
    <property type="protein sequence ID" value="KER27594.1"/>
    <property type="molecule type" value="Genomic_DNA"/>
</dbReference>
<dbReference type="RefSeq" id="XP_009168686.1">
    <property type="nucleotide sequence ID" value="XM_009170422.1"/>
</dbReference>
<gene>
    <name evidence="1" type="ORF">T265_13765</name>
</gene>
<evidence type="ECO:0000313" key="2">
    <source>
        <dbReference type="Proteomes" id="UP000054324"/>
    </source>
</evidence>
<feature type="non-terminal residue" evidence="1">
    <location>
        <position position="1"/>
    </location>
</feature>
<keyword evidence="2" id="KW-1185">Reference proteome</keyword>
<reference evidence="1 2" key="1">
    <citation type="submission" date="2013-11" db="EMBL/GenBank/DDBJ databases">
        <title>Opisthorchis viverrini - life in the bile duct.</title>
        <authorList>
            <person name="Young N.D."/>
            <person name="Nagarajan N."/>
            <person name="Lin S.J."/>
            <person name="Korhonen P.K."/>
            <person name="Jex A.R."/>
            <person name="Hall R.S."/>
            <person name="Safavi-Hemami H."/>
            <person name="Kaewkong W."/>
            <person name="Bertrand D."/>
            <person name="Gao S."/>
            <person name="Seet Q."/>
            <person name="Wongkham S."/>
            <person name="Teh B.T."/>
            <person name="Wongkham C."/>
            <person name="Intapan P.M."/>
            <person name="Maleewong W."/>
            <person name="Yang X."/>
            <person name="Hu M."/>
            <person name="Wang Z."/>
            <person name="Hofmann A."/>
            <person name="Sternberg P.W."/>
            <person name="Tan P."/>
            <person name="Wang J."/>
            <person name="Gasser R.B."/>
        </authorList>
    </citation>
    <scope>NUCLEOTIDE SEQUENCE [LARGE SCALE GENOMIC DNA]</scope>
</reference>
<accession>A0A075AFC9</accession>
<dbReference type="CTD" id="20327932"/>
<protein>
    <submittedName>
        <fullName evidence="1">Uncharacterized protein</fullName>
    </submittedName>
</protein>
<organism evidence="1 2">
    <name type="scientific">Opisthorchis viverrini</name>
    <name type="common">Southeast Asian liver fluke</name>
    <dbReference type="NCBI Taxonomy" id="6198"/>
    <lineage>
        <taxon>Eukaryota</taxon>
        <taxon>Metazoa</taxon>
        <taxon>Spiralia</taxon>
        <taxon>Lophotrochozoa</taxon>
        <taxon>Platyhelminthes</taxon>
        <taxon>Trematoda</taxon>
        <taxon>Digenea</taxon>
        <taxon>Opisthorchiida</taxon>
        <taxon>Opisthorchiata</taxon>
        <taxon>Opisthorchiidae</taxon>
        <taxon>Opisthorchis</taxon>
    </lineage>
</organism>
<name>A0A075AFC9_OPIVI</name>
<dbReference type="AlphaFoldDB" id="A0A075AFC9"/>
<evidence type="ECO:0000313" key="1">
    <source>
        <dbReference type="EMBL" id="KER27594.1"/>
    </source>
</evidence>
<dbReference type="STRING" id="6198.A0A075AFC9"/>
<dbReference type="KEGG" id="ovi:T265_13765"/>
<sequence length="250" mass="28032">SSSDGAYEPPCVLRLVDSDFHDRLVNAFDRGLTTFVCLDDISQPTEAVKKQLLQLLVPDRLDPLSTQRIRMVLFTSCPQTEANEETERDIILKQYFVLRAIRSPNVERWSMPDGLEISTTTRDLLRKSELSTHAGCVSENGHLDSSSQKNLSQLAFGFDEQSDQSIDSSKLCSSFESSGFLLALLRRKHATCSDVKIQISPACAGRVMGTRSPRISDVRSSNLGTTKATRYRLVHYRLVQFFPPRPFGVD</sequence>
<dbReference type="GeneID" id="20327932"/>
<proteinExistence type="predicted"/>